<evidence type="ECO:0000313" key="2">
    <source>
        <dbReference type="Proteomes" id="UP000312326"/>
    </source>
</evidence>
<reference evidence="1 2" key="1">
    <citation type="submission" date="2018-06" db="EMBL/GenBank/DDBJ databases">
        <title>Complete genome sequnece of Lactobacillus amylovorus PMRA3.</title>
        <authorList>
            <person name="Nam Y.-D."/>
            <person name="Chung W.-H."/>
            <person name="Park Y.S."/>
            <person name="Kang J."/>
        </authorList>
    </citation>
    <scope>NUCLEOTIDE SEQUENCE [LARGE SCALE GENOMIC DNA]</scope>
    <source>
        <strain evidence="1 2">PMRA3</strain>
    </source>
</reference>
<dbReference type="RefSeq" id="WP_139962220.1">
    <property type="nucleotide sequence ID" value="NZ_CP029754.1"/>
</dbReference>
<protein>
    <submittedName>
        <fullName evidence="1">Uncharacterized protein</fullName>
    </submittedName>
</protein>
<proteinExistence type="predicted"/>
<dbReference type="Proteomes" id="UP000312326">
    <property type="component" value="Chromosome"/>
</dbReference>
<dbReference type="EMBL" id="CP029754">
    <property type="protein sequence ID" value="QDD70189.1"/>
    <property type="molecule type" value="Genomic_DNA"/>
</dbReference>
<name>A0A5B8ECQ1_LACAM</name>
<gene>
    <name evidence="1" type="ORF">DM298_04330</name>
</gene>
<dbReference type="AlphaFoldDB" id="A0A5B8ECQ1"/>
<evidence type="ECO:0000313" key="1">
    <source>
        <dbReference type="EMBL" id="QDD70189.1"/>
    </source>
</evidence>
<accession>A0A5B8ECQ1</accession>
<sequence length="95" mass="10919">MIVKGIEVERHNLSSIGLSSLRDIQATLAHNVGQLWGDVTEEKLLMKLISIEIKRKVKVENINLVAKKQTEKTIKNWDTIERQSEPLKPLPRSEY</sequence>
<organism evidence="1 2">
    <name type="scientific">Lactobacillus amylovorus</name>
    <dbReference type="NCBI Taxonomy" id="1604"/>
    <lineage>
        <taxon>Bacteria</taxon>
        <taxon>Bacillati</taxon>
        <taxon>Bacillota</taxon>
        <taxon>Bacilli</taxon>
        <taxon>Lactobacillales</taxon>
        <taxon>Lactobacillaceae</taxon>
        <taxon>Lactobacillus</taxon>
    </lineage>
</organism>